<sequence length="243" mass="27553">MSRYDFEQKPEGGLSRITKPDSDCCLIVTGGDLAPAFAADFIRSRSYGRIIAADAGLRFLAQARILPDQIVGDFDTLEPEIFERFGRDDRIQRDIHKPEKDETDTELALMDALNAGFYRMDVLGALGGRIDHEMANIQLLYEYRKKGAFISLIDPQNRISMAWSGRLFRKDDQFGKYISFLPLTTKVSGITLRGFKYPLKKRDVEMGRSLLISNEIADDTAEITYDGGEMIVIESCDKSFIRR</sequence>
<evidence type="ECO:0000256" key="2">
    <source>
        <dbReference type="ARBA" id="ARBA00022741"/>
    </source>
</evidence>
<dbReference type="PANTHER" id="PTHR41299:SF1">
    <property type="entry name" value="THIAMINE PYROPHOSPHOKINASE"/>
    <property type="match status" value="1"/>
</dbReference>
<dbReference type="AlphaFoldDB" id="A0A1I0E2S3"/>
<dbReference type="GO" id="GO:0006772">
    <property type="term" value="P:thiamine metabolic process"/>
    <property type="evidence" value="ECO:0007669"/>
    <property type="project" value="UniProtKB-UniRule"/>
</dbReference>
<feature type="domain" description="Thiamin pyrophosphokinase thiamin-binding" evidence="6">
    <location>
        <begin position="165"/>
        <end position="231"/>
    </location>
</feature>
<dbReference type="NCBIfam" id="TIGR01378">
    <property type="entry name" value="thi_PPkinase"/>
    <property type="match status" value="1"/>
</dbReference>
<dbReference type="EC" id="2.7.6.2" evidence="5"/>
<dbReference type="STRING" id="1526.SAMN02910262_00601"/>
<name>A0A1I0E2S3_9FIRM</name>
<protein>
    <recommendedName>
        <fullName evidence="5">Thiamine diphosphokinase</fullName>
        <ecNumber evidence="5">2.7.6.2</ecNumber>
    </recommendedName>
</protein>
<dbReference type="InterPro" id="IPR036759">
    <property type="entry name" value="TPK_catalytic_sf"/>
</dbReference>
<dbReference type="SMART" id="SM00983">
    <property type="entry name" value="TPK_B1_binding"/>
    <property type="match status" value="1"/>
</dbReference>
<accession>A0A1I0E2S3</accession>
<dbReference type="SUPFAM" id="SSF63999">
    <property type="entry name" value="Thiamin pyrophosphokinase, catalytic domain"/>
    <property type="match status" value="1"/>
</dbReference>
<reference evidence="7 8" key="1">
    <citation type="submission" date="2016-10" db="EMBL/GenBank/DDBJ databases">
        <authorList>
            <person name="de Groot N.N."/>
        </authorList>
    </citation>
    <scope>NUCLEOTIDE SEQUENCE [LARGE SCALE GENOMIC DNA]</scope>
    <source>
        <strain evidence="7 8">KH1P1</strain>
    </source>
</reference>
<proteinExistence type="predicted"/>
<dbReference type="GO" id="GO:0016301">
    <property type="term" value="F:kinase activity"/>
    <property type="evidence" value="ECO:0007669"/>
    <property type="project" value="UniProtKB-KW"/>
</dbReference>
<keyword evidence="4" id="KW-0067">ATP-binding</keyword>
<evidence type="ECO:0000256" key="1">
    <source>
        <dbReference type="ARBA" id="ARBA00022679"/>
    </source>
</evidence>
<dbReference type="Pfam" id="PF04263">
    <property type="entry name" value="TPK_catalytic"/>
    <property type="match status" value="1"/>
</dbReference>
<dbReference type="CDD" id="cd07995">
    <property type="entry name" value="TPK"/>
    <property type="match status" value="1"/>
</dbReference>
<organism evidence="7 8">
    <name type="scientific">[Clostridium] aminophilum</name>
    <dbReference type="NCBI Taxonomy" id="1526"/>
    <lineage>
        <taxon>Bacteria</taxon>
        <taxon>Bacillati</taxon>
        <taxon>Bacillota</taxon>
        <taxon>Clostridia</taxon>
        <taxon>Lachnospirales</taxon>
        <taxon>Lachnospiraceae</taxon>
    </lineage>
</organism>
<dbReference type="InterPro" id="IPR007373">
    <property type="entry name" value="Thiamin_PyroPKinase_B1-bd"/>
</dbReference>
<dbReference type="RefSeq" id="WP_083378806.1">
    <property type="nucleotide sequence ID" value="NZ_FOIL01000016.1"/>
</dbReference>
<keyword evidence="8" id="KW-1185">Reference proteome</keyword>
<dbReference type="GO" id="GO:0004788">
    <property type="term" value="F:thiamine diphosphokinase activity"/>
    <property type="evidence" value="ECO:0007669"/>
    <property type="project" value="UniProtKB-UniRule"/>
</dbReference>
<evidence type="ECO:0000259" key="6">
    <source>
        <dbReference type="SMART" id="SM00983"/>
    </source>
</evidence>
<dbReference type="GO" id="GO:0030975">
    <property type="term" value="F:thiamine binding"/>
    <property type="evidence" value="ECO:0007669"/>
    <property type="project" value="InterPro"/>
</dbReference>
<evidence type="ECO:0000256" key="5">
    <source>
        <dbReference type="NCBIfam" id="TIGR01378"/>
    </source>
</evidence>
<dbReference type="OrthoDB" id="9804377at2"/>
<dbReference type="Proteomes" id="UP000199820">
    <property type="component" value="Unassembled WGS sequence"/>
</dbReference>
<keyword evidence="1" id="KW-0808">Transferase</keyword>
<dbReference type="InterPro" id="IPR006282">
    <property type="entry name" value="Thi_PPkinase"/>
</dbReference>
<dbReference type="GO" id="GO:0009229">
    <property type="term" value="P:thiamine diphosphate biosynthetic process"/>
    <property type="evidence" value="ECO:0007669"/>
    <property type="project" value="InterPro"/>
</dbReference>
<evidence type="ECO:0000313" key="7">
    <source>
        <dbReference type="EMBL" id="SET39373.1"/>
    </source>
</evidence>
<dbReference type="InterPro" id="IPR036371">
    <property type="entry name" value="TPK_B1-bd_sf"/>
</dbReference>
<evidence type="ECO:0000256" key="3">
    <source>
        <dbReference type="ARBA" id="ARBA00022777"/>
    </source>
</evidence>
<dbReference type="Pfam" id="PF04265">
    <property type="entry name" value="TPK_B1_binding"/>
    <property type="match status" value="1"/>
</dbReference>
<evidence type="ECO:0000313" key="8">
    <source>
        <dbReference type="Proteomes" id="UP000199820"/>
    </source>
</evidence>
<dbReference type="Gene3D" id="3.40.50.10240">
    <property type="entry name" value="Thiamin pyrophosphokinase, catalytic domain"/>
    <property type="match status" value="1"/>
</dbReference>
<dbReference type="InterPro" id="IPR007371">
    <property type="entry name" value="TPK_catalytic"/>
</dbReference>
<dbReference type="InterPro" id="IPR053149">
    <property type="entry name" value="TPK"/>
</dbReference>
<dbReference type="SUPFAM" id="SSF63862">
    <property type="entry name" value="Thiamin pyrophosphokinase, substrate-binding domain"/>
    <property type="match status" value="1"/>
</dbReference>
<evidence type="ECO:0000256" key="4">
    <source>
        <dbReference type="ARBA" id="ARBA00022840"/>
    </source>
</evidence>
<dbReference type="PANTHER" id="PTHR41299">
    <property type="entry name" value="THIAMINE PYROPHOSPHOKINASE"/>
    <property type="match status" value="1"/>
</dbReference>
<keyword evidence="3 7" id="KW-0418">Kinase</keyword>
<dbReference type="EMBL" id="FOIL01000016">
    <property type="protein sequence ID" value="SET39373.1"/>
    <property type="molecule type" value="Genomic_DNA"/>
</dbReference>
<keyword evidence="2" id="KW-0547">Nucleotide-binding</keyword>
<dbReference type="GO" id="GO:0005524">
    <property type="term" value="F:ATP binding"/>
    <property type="evidence" value="ECO:0007669"/>
    <property type="project" value="UniProtKB-KW"/>
</dbReference>
<gene>
    <name evidence="7" type="ORF">SAMN04487771_101623</name>
</gene>